<dbReference type="InterPro" id="IPR006035">
    <property type="entry name" value="Ureohydrolase"/>
</dbReference>
<gene>
    <name evidence="2" type="ORF">H9710_06325</name>
</gene>
<evidence type="ECO:0000313" key="2">
    <source>
        <dbReference type="EMBL" id="HJB98178.1"/>
    </source>
</evidence>
<comment type="similarity">
    <text evidence="1">Belongs to the arginase family.</text>
</comment>
<dbReference type="AlphaFoldDB" id="A0A9D2SG16"/>
<dbReference type="GO" id="GO:0046872">
    <property type="term" value="F:metal ion binding"/>
    <property type="evidence" value="ECO:0007669"/>
    <property type="project" value="InterPro"/>
</dbReference>
<reference evidence="2" key="2">
    <citation type="submission" date="2021-04" db="EMBL/GenBank/DDBJ databases">
        <authorList>
            <person name="Gilroy R."/>
        </authorList>
    </citation>
    <scope>NUCLEOTIDE SEQUENCE</scope>
    <source>
        <strain evidence="2">CHK185-1770</strain>
    </source>
</reference>
<dbReference type="SUPFAM" id="SSF52768">
    <property type="entry name" value="Arginase/deacetylase"/>
    <property type="match status" value="1"/>
</dbReference>
<comment type="caution">
    <text evidence="2">The sequence shown here is derived from an EMBL/GenBank/DDBJ whole genome shotgun (WGS) entry which is preliminary data.</text>
</comment>
<reference evidence="2" key="1">
    <citation type="journal article" date="2021" name="PeerJ">
        <title>Extensive microbial diversity within the chicken gut microbiome revealed by metagenomics and culture.</title>
        <authorList>
            <person name="Gilroy R."/>
            <person name="Ravi A."/>
            <person name="Getino M."/>
            <person name="Pursley I."/>
            <person name="Horton D.L."/>
            <person name="Alikhan N.F."/>
            <person name="Baker D."/>
            <person name="Gharbi K."/>
            <person name="Hall N."/>
            <person name="Watson M."/>
            <person name="Adriaenssens E.M."/>
            <person name="Foster-Nyarko E."/>
            <person name="Jarju S."/>
            <person name="Secka A."/>
            <person name="Antonio M."/>
            <person name="Oren A."/>
            <person name="Chaudhuri R.R."/>
            <person name="La Ragione R."/>
            <person name="Hildebrand F."/>
            <person name="Pallen M.J."/>
        </authorList>
    </citation>
    <scope>NUCLEOTIDE SEQUENCE</scope>
    <source>
        <strain evidence="2">CHK185-1770</strain>
    </source>
</reference>
<sequence>MVTILECDYVYNAWRAERTAQGWHLVSQEKGHQNRPFTEEYALCGVYRQSGEPYTLEKITRDAYPDLPAHQAVPRSFSDRVAHAVAQGNRVLTPSGYCIYAPAVLGGIQRALGEDKVLGVVWIDAHTDNFILEDTAKDSVTLVGVPLSTLLGQTMERWRVEDCGLRVPCRGENVLVSDARRAGEEGIRNLKASGARWLNEEEFEDTSRWRREVQALARRVDALYVMLDADILHASYIPAYFRQEPGGHTWEKVAENLGAVMETGKVAAFSAFCFDFDKAHSGEETTVLNAMRILGAGLSAWK</sequence>
<evidence type="ECO:0000256" key="1">
    <source>
        <dbReference type="PROSITE-ProRule" id="PRU00742"/>
    </source>
</evidence>
<name>A0A9D2SG16_9FIRM</name>
<dbReference type="GO" id="GO:0016813">
    <property type="term" value="F:hydrolase activity, acting on carbon-nitrogen (but not peptide) bonds, in linear amidines"/>
    <property type="evidence" value="ECO:0007669"/>
    <property type="project" value="UniProtKB-ARBA"/>
</dbReference>
<dbReference type="EMBL" id="DWXG01000049">
    <property type="protein sequence ID" value="HJB98178.1"/>
    <property type="molecule type" value="Genomic_DNA"/>
</dbReference>
<organism evidence="2 3">
    <name type="scientific">Candidatus Acutalibacter pullicola</name>
    <dbReference type="NCBI Taxonomy" id="2838417"/>
    <lineage>
        <taxon>Bacteria</taxon>
        <taxon>Bacillati</taxon>
        <taxon>Bacillota</taxon>
        <taxon>Clostridia</taxon>
        <taxon>Eubacteriales</taxon>
        <taxon>Acutalibacteraceae</taxon>
        <taxon>Acutalibacter</taxon>
    </lineage>
</organism>
<dbReference type="InterPro" id="IPR023696">
    <property type="entry name" value="Ureohydrolase_dom_sf"/>
</dbReference>
<accession>A0A9D2SG16</accession>
<dbReference type="Proteomes" id="UP000826793">
    <property type="component" value="Unassembled WGS sequence"/>
</dbReference>
<protein>
    <submittedName>
        <fullName evidence="2">Arginase family protein</fullName>
    </submittedName>
</protein>
<dbReference type="Pfam" id="PF00491">
    <property type="entry name" value="Arginase"/>
    <property type="match status" value="1"/>
</dbReference>
<dbReference type="Gene3D" id="3.40.800.10">
    <property type="entry name" value="Ureohydrolase domain"/>
    <property type="match status" value="1"/>
</dbReference>
<evidence type="ECO:0000313" key="3">
    <source>
        <dbReference type="Proteomes" id="UP000826793"/>
    </source>
</evidence>
<dbReference type="PROSITE" id="PS51409">
    <property type="entry name" value="ARGINASE_2"/>
    <property type="match status" value="1"/>
</dbReference>
<proteinExistence type="inferred from homology"/>